<keyword evidence="1" id="KW-1133">Transmembrane helix</keyword>
<keyword evidence="1" id="KW-0812">Transmembrane</keyword>
<gene>
    <name evidence="2" type="ORF">AFR_32700</name>
</gene>
<sequence length="473" mass="50298">MARNSNSGWSRPWAAFFALVIVLGGVAVSLGFGVRLRGALERSAEKRIATTSQSLQGSVTNELGRYSDSVRLAAAALSAQSTPTRGGFDKITTAVAAQDLTAVRSITFVVRATPTTVGEVRPYWRARGAEGLDPQPVEGLQEHLFTVFSRGLGDFERPPIGVDQGAAQAEVDVTKLARTGKDVAISDAYVRLADTKLPKAQQRLSFDVVAPVFGDKQAVAGYLVLNVGGNEFVSTTLFRAAGDLLDAQLLTRSGGGSLAEVAAVVQQSVTRSTFRRTQNFEAGQRQWTLRTSAAYTTLLPNAGRTDMAVVIAGSVLAVMFGSLMYLQMSAAKRTEEEISLEVAERVEAYEKGSDRTRLEELVGGLLEAGQVSEVDLRVVVDDAVATVLPEDTTPEITIGELAAVRADVVLLRHLVGTMVTDAVRRTPDGEEPRISIGLDPEVGPERVRLVIESAGTAVGCTLPAVEQMAANPS</sequence>
<dbReference type="Proteomes" id="UP000017746">
    <property type="component" value="Chromosome"/>
</dbReference>
<protein>
    <submittedName>
        <fullName evidence="2">Putative PAS-sensor signal transduction histidine kinase</fullName>
    </submittedName>
</protein>
<keyword evidence="2" id="KW-0418">Kinase</keyword>
<feature type="transmembrane region" description="Helical" evidence="1">
    <location>
        <begin position="307"/>
        <end position="326"/>
    </location>
</feature>
<keyword evidence="2" id="KW-0808">Transferase</keyword>
<evidence type="ECO:0000256" key="1">
    <source>
        <dbReference type="SAM" id="Phobius"/>
    </source>
</evidence>
<dbReference type="PATRIC" id="fig|1246995.3.peg.6617"/>
<dbReference type="HOGENOM" id="CLU_045787_0_0_11"/>
<dbReference type="RefSeq" id="WP_023561136.1">
    <property type="nucleotide sequence ID" value="NC_022657.1"/>
</dbReference>
<accession>U5W6G0</accession>
<name>U5W6G0_9ACTN</name>
<organism evidence="2 3">
    <name type="scientific">Actinoplanes friuliensis DSM 7358</name>
    <dbReference type="NCBI Taxonomy" id="1246995"/>
    <lineage>
        <taxon>Bacteria</taxon>
        <taxon>Bacillati</taxon>
        <taxon>Actinomycetota</taxon>
        <taxon>Actinomycetes</taxon>
        <taxon>Micromonosporales</taxon>
        <taxon>Micromonosporaceae</taxon>
        <taxon>Actinoplanes</taxon>
    </lineage>
</organism>
<dbReference type="OrthoDB" id="9823493at2"/>
<dbReference type="GO" id="GO:0016301">
    <property type="term" value="F:kinase activity"/>
    <property type="evidence" value="ECO:0007669"/>
    <property type="project" value="UniProtKB-KW"/>
</dbReference>
<evidence type="ECO:0000313" key="3">
    <source>
        <dbReference type="Proteomes" id="UP000017746"/>
    </source>
</evidence>
<evidence type="ECO:0000313" key="2">
    <source>
        <dbReference type="EMBL" id="AGZ44798.1"/>
    </source>
</evidence>
<dbReference type="AlphaFoldDB" id="U5W6G0"/>
<reference evidence="2 3" key="1">
    <citation type="journal article" date="2014" name="J. Biotechnol.">
        <title>Complete genome sequence of the actinobacterium Actinoplanes friuliensis HAG 010964, producer of the lipopeptide antibiotic friulimycin.</title>
        <authorList>
            <person name="Ruckert C."/>
            <person name="Szczepanowski R."/>
            <person name="Albersmeier A."/>
            <person name="Goesmann A."/>
            <person name="Fischer N."/>
            <person name="Steinkamper A."/>
            <person name="Puhler A."/>
            <person name="Biener R."/>
            <person name="Schwartz D."/>
            <person name="Kalinowski J."/>
        </authorList>
    </citation>
    <scope>NUCLEOTIDE SEQUENCE [LARGE SCALE GENOMIC DNA]</scope>
    <source>
        <strain evidence="2 3">DSM 7358</strain>
    </source>
</reference>
<keyword evidence="3" id="KW-1185">Reference proteome</keyword>
<dbReference type="KEGG" id="afs:AFR_32700"/>
<proteinExistence type="predicted"/>
<keyword evidence="1" id="KW-0472">Membrane</keyword>
<dbReference type="STRING" id="1246995.AFR_32700"/>
<dbReference type="EMBL" id="CP006272">
    <property type="protein sequence ID" value="AGZ44798.1"/>
    <property type="molecule type" value="Genomic_DNA"/>
</dbReference>
<dbReference type="eggNOG" id="COG5002">
    <property type="taxonomic scope" value="Bacteria"/>
</dbReference>